<comment type="caution">
    <text evidence="1">The sequence shown here is derived from an EMBL/GenBank/DDBJ whole genome shotgun (WGS) entry which is preliminary data.</text>
</comment>
<name>A0AAI8VAB0_9PEZI</name>
<dbReference type="AlphaFoldDB" id="A0AAI8VAB0"/>
<organism evidence="1 2">
    <name type="scientific">Anthostomella pinea</name>
    <dbReference type="NCBI Taxonomy" id="933095"/>
    <lineage>
        <taxon>Eukaryota</taxon>
        <taxon>Fungi</taxon>
        <taxon>Dikarya</taxon>
        <taxon>Ascomycota</taxon>
        <taxon>Pezizomycotina</taxon>
        <taxon>Sordariomycetes</taxon>
        <taxon>Xylariomycetidae</taxon>
        <taxon>Xylariales</taxon>
        <taxon>Xylariaceae</taxon>
        <taxon>Anthostomella</taxon>
    </lineage>
</organism>
<evidence type="ECO:0000313" key="2">
    <source>
        <dbReference type="Proteomes" id="UP001295740"/>
    </source>
</evidence>
<accession>A0AAI8VAB0</accession>
<dbReference type="Proteomes" id="UP001295740">
    <property type="component" value="Unassembled WGS sequence"/>
</dbReference>
<protein>
    <submittedName>
        <fullName evidence="1">Uu.00g035640.m01.CDS01</fullName>
    </submittedName>
</protein>
<dbReference type="EMBL" id="CAUWAG010000003">
    <property type="protein sequence ID" value="CAJ2500711.1"/>
    <property type="molecule type" value="Genomic_DNA"/>
</dbReference>
<sequence length="180" mass="19524">MSENLINAGDIPVPDQAAALMVLTCGYTRVTSIRCTKYNGGHGEFAPRGMPPIWQRWLNGHRYYCEVLLENGIEVDEKNNTGRNAVDIARTALTDTNDKLAEVRARCDTENNKDKKDEARISQLAFEIASGGDEGKIGEHDLIPGGKASCCPASSPGSPSLQTFIAEYLVGVTEALCNSY</sequence>
<evidence type="ECO:0000313" key="1">
    <source>
        <dbReference type="EMBL" id="CAJ2500711.1"/>
    </source>
</evidence>
<reference evidence="1" key="1">
    <citation type="submission" date="2023-10" db="EMBL/GenBank/DDBJ databases">
        <authorList>
            <person name="Hackl T."/>
        </authorList>
    </citation>
    <scope>NUCLEOTIDE SEQUENCE</scope>
</reference>
<keyword evidence="2" id="KW-1185">Reference proteome</keyword>
<proteinExistence type="predicted"/>
<gene>
    <name evidence="1" type="ORF">KHLLAP_LOCUS1179</name>
</gene>